<proteinExistence type="inferred from homology"/>
<reference evidence="2" key="1">
    <citation type="submission" date="2021-01" db="EMBL/GenBank/DDBJ databases">
        <authorList>
            <consortium name="Genoscope - CEA"/>
            <person name="William W."/>
        </authorList>
    </citation>
    <scope>NUCLEOTIDE SEQUENCE</scope>
</reference>
<keyword evidence="3" id="KW-1185">Reference proteome</keyword>
<organism evidence="2 3">
    <name type="scientific">Paramecium sonneborni</name>
    <dbReference type="NCBI Taxonomy" id="65129"/>
    <lineage>
        <taxon>Eukaryota</taxon>
        <taxon>Sar</taxon>
        <taxon>Alveolata</taxon>
        <taxon>Ciliophora</taxon>
        <taxon>Intramacronucleata</taxon>
        <taxon>Oligohymenophorea</taxon>
        <taxon>Peniculida</taxon>
        <taxon>Parameciidae</taxon>
        <taxon>Paramecium</taxon>
    </lineage>
</organism>
<evidence type="ECO:0000313" key="2">
    <source>
        <dbReference type="EMBL" id="CAD8082319.1"/>
    </source>
</evidence>
<sequence>MDLLEQQQDIGCPQMGNLWKIGIKLENGLLQINSIHQKQMDGINTQTLQCLQKSGMIDCFYDMIDNILRPLFYITINPTIDPFYIKPYSKQHVLILLVMRSQFTAYILDYYIYANLYKLNALRQQRGLNTFKFRPHYGEAANIDHLTTAYLVSDGINHGLELQKSPVCNICFILNKQELQYHLYQIINYFVVIQNPLFKNIFKLVLMYVYQLMILQFYIQQMSLCYMQKKHHKFLIFQEQIQLNQLEILLDMLDRVVSKRKLKNFGLEKTIMIELHKNQFYQIIQLIDTEDRNNLAATRFMYRKVTLNEEYEHLENLF</sequence>
<dbReference type="AlphaFoldDB" id="A0A8S1MRK4"/>
<dbReference type="GO" id="GO:0003876">
    <property type="term" value="F:AMP deaminase activity"/>
    <property type="evidence" value="ECO:0007669"/>
    <property type="project" value="InterPro"/>
</dbReference>
<evidence type="ECO:0000313" key="3">
    <source>
        <dbReference type="Proteomes" id="UP000692954"/>
    </source>
</evidence>
<accession>A0A8S1MRK4</accession>
<gene>
    <name evidence="2" type="ORF">PSON_ATCC_30995.1.T0430131</name>
</gene>
<evidence type="ECO:0000256" key="1">
    <source>
        <dbReference type="ARBA" id="ARBA00006676"/>
    </source>
</evidence>
<name>A0A8S1MRK4_9CILI</name>
<dbReference type="GO" id="GO:0046033">
    <property type="term" value="P:AMP metabolic process"/>
    <property type="evidence" value="ECO:0007669"/>
    <property type="project" value="TreeGrafter"/>
</dbReference>
<dbReference type="PANTHER" id="PTHR11359:SF0">
    <property type="entry name" value="AMP DEAMINASE"/>
    <property type="match status" value="1"/>
</dbReference>
<dbReference type="GO" id="GO:0032264">
    <property type="term" value="P:IMP salvage"/>
    <property type="evidence" value="ECO:0007669"/>
    <property type="project" value="InterPro"/>
</dbReference>
<dbReference type="PANTHER" id="PTHR11359">
    <property type="entry name" value="AMP DEAMINASE"/>
    <property type="match status" value="1"/>
</dbReference>
<dbReference type="GO" id="GO:0005829">
    <property type="term" value="C:cytosol"/>
    <property type="evidence" value="ECO:0007669"/>
    <property type="project" value="TreeGrafter"/>
</dbReference>
<comment type="similarity">
    <text evidence="1">Belongs to the metallo-dependent hydrolases superfamily. Adenosine and AMP deaminases family.</text>
</comment>
<dbReference type="Proteomes" id="UP000692954">
    <property type="component" value="Unassembled WGS sequence"/>
</dbReference>
<dbReference type="Pfam" id="PF19326">
    <property type="entry name" value="AMP_deaminase"/>
    <property type="match status" value="1"/>
</dbReference>
<dbReference type="InterPro" id="IPR006329">
    <property type="entry name" value="AMPD"/>
</dbReference>
<dbReference type="OrthoDB" id="1723809at2759"/>
<protein>
    <submittedName>
        <fullName evidence="2">Uncharacterized protein</fullName>
    </submittedName>
</protein>
<dbReference type="EMBL" id="CAJJDN010000043">
    <property type="protein sequence ID" value="CAD8082319.1"/>
    <property type="molecule type" value="Genomic_DNA"/>
</dbReference>
<comment type="caution">
    <text evidence="2">The sequence shown here is derived from an EMBL/GenBank/DDBJ whole genome shotgun (WGS) entry which is preliminary data.</text>
</comment>